<evidence type="ECO:0008006" key="3">
    <source>
        <dbReference type="Google" id="ProtNLM"/>
    </source>
</evidence>
<accession>A0ABT4TCH7</accession>
<evidence type="ECO:0000313" key="1">
    <source>
        <dbReference type="EMBL" id="MDA0647140.1"/>
    </source>
</evidence>
<dbReference type="Proteomes" id="UP001212498">
    <property type="component" value="Unassembled WGS sequence"/>
</dbReference>
<organism evidence="1 2">
    <name type="scientific">Nonomuraea ferruginea</name>
    <dbReference type="NCBI Taxonomy" id="46174"/>
    <lineage>
        <taxon>Bacteria</taxon>
        <taxon>Bacillati</taxon>
        <taxon>Actinomycetota</taxon>
        <taxon>Actinomycetes</taxon>
        <taxon>Streptosporangiales</taxon>
        <taxon>Streptosporangiaceae</taxon>
        <taxon>Nonomuraea</taxon>
    </lineage>
</organism>
<keyword evidence="2" id="KW-1185">Reference proteome</keyword>
<proteinExistence type="predicted"/>
<sequence length="134" mass="14973">MTRSEYDDIRAFLADPATQAGDLLDVARTLVEDLEQARMREAMLRTHYLRLLTAARATVAAEHAGAPDPMTFVRHELDERGQLPQPGEAVQRILSDAQAAAALLACLAEQQTKPRPRDSMRLRRCVGPVRSLRR</sequence>
<gene>
    <name evidence="1" type="ORF">OUY24_41500</name>
</gene>
<reference evidence="1 2" key="1">
    <citation type="submission" date="2022-11" db="EMBL/GenBank/DDBJ databases">
        <title>Nonomuraea corallina sp. nov., a new species of the genus Nonomuraea isolated from sea side sediment in Thai sea.</title>
        <authorList>
            <person name="Ngamcharungchit C."/>
            <person name="Matsumoto A."/>
            <person name="Suriyachadkun C."/>
            <person name="Panbangred W."/>
            <person name="Inahashi Y."/>
            <person name="Intra B."/>
        </authorList>
    </citation>
    <scope>NUCLEOTIDE SEQUENCE [LARGE SCALE GENOMIC DNA]</scope>
    <source>
        <strain evidence="1 2">DSM 43553</strain>
    </source>
</reference>
<dbReference type="RefSeq" id="WP_271280197.1">
    <property type="nucleotide sequence ID" value="NZ_BAABFD010000013.1"/>
</dbReference>
<evidence type="ECO:0000313" key="2">
    <source>
        <dbReference type="Proteomes" id="UP001212498"/>
    </source>
</evidence>
<dbReference type="EMBL" id="JAPNUD010000259">
    <property type="protein sequence ID" value="MDA0647140.1"/>
    <property type="molecule type" value="Genomic_DNA"/>
</dbReference>
<comment type="caution">
    <text evidence="1">The sequence shown here is derived from an EMBL/GenBank/DDBJ whole genome shotgun (WGS) entry which is preliminary data.</text>
</comment>
<name>A0ABT4TCH7_9ACTN</name>
<protein>
    <recommendedName>
        <fullName evidence="3">DUF222 domain-containing protein</fullName>
    </recommendedName>
</protein>